<proteinExistence type="predicted"/>
<dbReference type="RefSeq" id="WP_134542223.1">
    <property type="nucleotide sequence ID" value="NZ_JACHBP010000001.1"/>
</dbReference>
<protein>
    <submittedName>
        <fullName evidence="1">Uncharacterized protein</fullName>
    </submittedName>
</protein>
<dbReference type="EMBL" id="SOFI01000003">
    <property type="protein sequence ID" value="TFB79271.1"/>
    <property type="molecule type" value="Genomic_DNA"/>
</dbReference>
<dbReference type="AlphaFoldDB" id="A0A4R8V803"/>
<sequence>MARAAADDGTICRWVNQTSGATIDIGVSSPGATAFAAARSAARSGTPVGGLGDEAYFTVSGGVGVLQAFAGSIWVTASSEYFAVPQDATTIVAKAVAAGR</sequence>
<comment type="caution">
    <text evidence="1">The sequence shown here is derived from an EMBL/GenBank/DDBJ whole genome shotgun (WGS) entry which is preliminary data.</text>
</comment>
<evidence type="ECO:0000313" key="1">
    <source>
        <dbReference type="EMBL" id="TFB79271.1"/>
    </source>
</evidence>
<reference evidence="1 2" key="1">
    <citation type="submission" date="2019-03" db="EMBL/GenBank/DDBJ databases">
        <title>Genomics of glacier-inhabiting Cryobacterium strains.</title>
        <authorList>
            <person name="Liu Q."/>
            <person name="Xin Y.-H."/>
        </authorList>
    </citation>
    <scope>NUCLEOTIDE SEQUENCE [LARGE SCALE GENOMIC DNA]</scope>
    <source>
        <strain evidence="1 2">CGMCC 1.10440</strain>
    </source>
</reference>
<evidence type="ECO:0000313" key="2">
    <source>
        <dbReference type="Proteomes" id="UP000298488"/>
    </source>
</evidence>
<dbReference type="Proteomes" id="UP000298488">
    <property type="component" value="Unassembled WGS sequence"/>
</dbReference>
<name>A0A4R8V803_9MICO</name>
<gene>
    <name evidence="1" type="ORF">E3N84_03900</name>
</gene>
<accession>A0A4R8V803</accession>
<organism evidence="1 2">
    <name type="scientific">Terrimesophilobacter mesophilus</name>
    <dbReference type="NCBI Taxonomy" id="433647"/>
    <lineage>
        <taxon>Bacteria</taxon>
        <taxon>Bacillati</taxon>
        <taxon>Actinomycetota</taxon>
        <taxon>Actinomycetes</taxon>
        <taxon>Micrococcales</taxon>
        <taxon>Microbacteriaceae</taxon>
        <taxon>Terrimesophilobacter</taxon>
    </lineage>
</organism>
<dbReference type="OrthoDB" id="5122815at2"/>
<keyword evidence="2" id="KW-1185">Reference proteome</keyword>